<organism evidence="2 3">
    <name type="scientific">Phialemonium atrogriseum</name>
    <dbReference type="NCBI Taxonomy" id="1093897"/>
    <lineage>
        <taxon>Eukaryota</taxon>
        <taxon>Fungi</taxon>
        <taxon>Dikarya</taxon>
        <taxon>Ascomycota</taxon>
        <taxon>Pezizomycotina</taxon>
        <taxon>Sordariomycetes</taxon>
        <taxon>Sordariomycetidae</taxon>
        <taxon>Cephalothecales</taxon>
        <taxon>Cephalothecaceae</taxon>
        <taxon>Phialemonium</taxon>
    </lineage>
</organism>
<accession>A0AAJ0BSM6</accession>
<dbReference type="RefSeq" id="XP_060279976.1">
    <property type="nucleotide sequence ID" value="XM_060431912.1"/>
</dbReference>
<feature type="compositionally biased region" description="Gly residues" evidence="1">
    <location>
        <begin position="232"/>
        <end position="254"/>
    </location>
</feature>
<gene>
    <name evidence="2" type="ORF">QBC33DRAFT_597178</name>
</gene>
<sequence>MAQPIPKSKALTIAQSFNEPLPTLPQALVAPNVHRLTTESCMPSLERTFWISCEADVVRVAALYFLHPVNLALTARYPDVLIHCLSESGSAGARARPDIVFKKNGRTFAVLEYKVVGVVVKSEFTPARLPMTASPDEVEKKRARSAIKIVKQMTAYSEDSDFNTKYIALLNWDFLFLAVFNRDADAMHGGLVSRTGSEGNQLRKAFLGWLLEPYANDGQSKLDPPARRGSASGSGTGKDGGSGRGGGGSGGPGTPGKPTDSRRPPPGQTPIAYRTRQNIQPKDERKK</sequence>
<evidence type="ECO:0000256" key="1">
    <source>
        <dbReference type="SAM" id="MobiDB-lite"/>
    </source>
</evidence>
<reference evidence="2" key="1">
    <citation type="submission" date="2023-06" db="EMBL/GenBank/DDBJ databases">
        <title>Genome-scale phylogeny and comparative genomics of the fungal order Sordariales.</title>
        <authorList>
            <consortium name="Lawrence Berkeley National Laboratory"/>
            <person name="Hensen N."/>
            <person name="Bonometti L."/>
            <person name="Westerberg I."/>
            <person name="Brannstrom I.O."/>
            <person name="Guillou S."/>
            <person name="Cros-Aarteil S."/>
            <person name="Calhoun S."/>
            <person name="Haridas S."/>
            <person name="Kuo A."/>
            <person name="Mondo S."/>
            <person name="Pangilinan J."/>
            <person name="Riley R."/>
            <person name="Labutti K."/>
            <person name="Andreopoulos B."/>
            <person name="Lipzen A."/>
            <person name="Chen C."/>
            <person name="Yanf M."/>
            <person name="Daum C."/>
            <person name="Ng V."/>
            <person name="Clum A."/>
            <person name="Steindorff A."/>
            <person name="Ohm R."/>
            <person name="Martin F."/>
            <person name="Silar P."/>
            <person name="Natvig D."/>
            <person name="Lalanne C."/>
            <person name="Gautier V."/>
            <person name="Ament-Velasquez S.L."/>
            <person name="Kruys A."/>
            <person name="Hutchinson M.I."/>
            <person name="Powell A.J."/>
            <person name="Barry K."/>
            <person name="Miller A.N."/>
            <person name="Grigoriev I.V."/>
            <person name="Debuchy R."/>
            <person name="Gladieux P."/>
            <person name="Thoren M.H."/>
            <person name="Johannesson H."/>
        </authorList>
    </citation>
    <scope>NUCLEOTIDE SEQUENCE</scope>
    <source>
        <strain evidence="2">8032-3</strain>
    </source>
</reference>
<dbReference type="Proteomes" id="UP001244011">
    <property type="component" value="Unassembled WGS sequence"/>
</dbReference>
<evidence type="ECO:0000313" key="3">
    <source>
        <dbReference type="Proteomes" id="UP001244011"/>
    </source>
</evidence>
<feature type="region of interest" description="Disordered" evidence="1">
    <location>
        <begin position="218"/>
        <end position="287"/>
    </location>
</feature>
<dbReference type="AlphaFoldDB" id="A0AAJ0BSM6"/>
<protein>
    <submittedName>
        <fullName evidence="2">Uncharacterized protein</fullName>
    </submittedName>
</protein>
<proteinExistence type="predicted"/>
<keyword evidence="3" id="KW-1185">Reference proteome</keyword>
<name>A0AAJ0BSM6_9PEZI</name>
<evidence type="ECO:0000313" key="2">
    <source>
        <dbReference type="EMBL" id="KAK1763763.1"/>
    </source>
</evidence>
<dbReference type="EMBL" id="MU839025">
    <property type="protein sequence ID" value="KAK1763763.1"/>
    <property type="molecule type" value="Genomic_DNA"/>
</dbReference>
<comment type="caution">
    <text evidence="2">The sequence shown here is derived from an EMBL/GenBank/DDBJ whole genome shotgun (WGS) entry which is preliminary data.</text>
</comment>
<dbReference type="GeneID" id="85315099"/>